<comment type="caution">
    <text evidence="1">The sequence shown here is derived from an EMBL/GenBank/DDBJ whole genome shotgun (WGS) entry which is preliminary data.</text>
</comment>
<dbReference type="Proteomes" id="UP001174934">
    <property type="component" value="Unassembled WGS sequence"/>
</dbReference>
<name>A0AA39X889_9PEZI</name>
<organism evidence="1 2">
    <name type="scientific">Bombardia bombarda</name>
    <dbReference type="NCBI Taxonomy" id="252184"/>
    <lineage>
        <taxon>Eukaryota</taxon>
        <taxon>Fungi</taxon>
        <taxon>Dikarya</taxon>
        <taxon>Ascomycota</taxon>
        <taxon>Pezizomycotina</taxon>
        <taxon>Sordariomycetes</taxon>
        <taxon>Sordariomycetidae</taxon>
        <taxon>Sordariales</taxon>
        <taxon>Lasiosphaeriaceae</taxon>
        <taxon>Bombardia</taxon>
    </lineage>
</organism>
<accession>A0AA39X889</accession>
<evidence type="ECO:0000313" key="2">
    <source>
        <dbReference type="Proteomes" id="UP001174934"/>
    </source>
</evidence>
<gene>
    <name evidence="1" type="ORF">B0T17DRAFT_170781</name>
</gene>
<dbReference type="EMBL" id="JAULSR010000002">
    <property type="protein sequence ID" value="KAK0628931.1"/>
    <property type="molecule type" value="Genomic_DNA"/>
</dbReference>
<sequence>MIFTINVDIRCELERFDESTGNRSQCYGVPFTHLHLCTLLRLRVRRQHNAISNDVECRQTHRYTPLRKGPASQLDHSQLAQDVVMCSPQDHGTTVVFFFRLQLCCQQLYAFSHVGQGRGSLQFTAPSSSGTFQNMNRYPYGGSAVARSGCRVTAEAPIYIQASTRTRHTAYTSTSSL</sequence>
<keyword evidence="2" id="KW-1185">Reference proteome</keyword>
<dbReference type="AlphaFoldDB" id="A0AA39X889"/>
<reference evidence="1" key="1">
    <citation type="submission" date="2023-06" db="EMBL/GenBank/DDBJ databases">
        <title>Genome-scale phylogeny and comparative genomics of the fungal order Sordariales.</title>
        <authorList>
            <consortium name="Lawrence Berkeley National Laboratory"/>
            <person name="Hensen N."/>
            <person name="Bonometti L."/>
            <person name="Westerberg I."/>
            <person name="Brannstrom I.O."/>
            <person name="Guillou S."/>
            <person name="Cros-Aarteil S."/>
            <person name="Calhoun S."/>
            <person name="Haridas S."/>
            <person name="Kuo A."/>
            <person name="Mondo S."/>
            <person name="Pangilinan J."/>
            <person name="Riley R."/>
            <person name="LaButti K."/>
            <person name="Andreopoulos B."/>
            <person name="Lipzen A."/>
            <person name="Chen C."/>
            <person name="Yanf M."/>
            <person name="Daum C."/>
            <person name="Ng V."/>
            <person name="Clum A."/>
            <person name="Steindorff A."/>
            <person name="Ohm R."/>
            <person name="Martin F."/>
            <person name="Silar P."/>
            <person name="Natvig D."/>
            <person name="Lalanne C."/>
            <person name="Gautier V."/>
            <person name="Ament-velasquez S.L."/>
            <person name="Kruys A."/>
            <person name="Hutchinson M.I."/>
            <person name="Powell A.J."/>
            <person name="Barry K."/>
            <person name="Miller A.N."/>
            <person name="Grigoriev I.V."/>
            <person name="Debuchy R."/>
            <person name="Gladieux P."/>
            <person name="Thoren M.H."/>
            <person name="Johannesson H."/>
        </authorList>
    </citation>
    <scope>NUCLEOTIDE SEQUENCE</scope>
    <source>
        <strain evidence="1">SMH3391-2</strain>
    </source>
</reference>
<protein>
    <submittedName>
        <fullName evidence="1">Uncharacterized protein</fullName>
    </submittedName>
</protein>
<evidence type="ECO:0000313" key="1">
    <source>
        <dbReference type="EMBL" id="KAK0628931.1"/>
    </source>
</evidence>
<proteinExistence type="predicted"/>